<sequence length="232" mass="25802">MGYFYNCRVRDDAGQVRRPTGYERVDISFNRTVRVPDNSGKSSLPPNLEVVARGGMFLPIAGSIWINFTVNSPFTIKVYPGSVNAFAGEPAAEEFFTKQRRQVLRSQGKIIQEYIIFPGSRWLDGIASSSGVVKQFVATRLGEVCTVEAQITSHETSGGLQIEITPAVVSPSTQIRVRVVPWNKTIHLGVPSDSNLRYIADMVYRLAGIKIEIQRVFYQGQEMLPSGHRPPI</sequence>
<dbReference type="GeneID" id="19186514"/>
<dbReference type="AlphaFoldDB" id="W9XCP1"/>
<organism evidence="1 2">
    <name type="scientific">Cladophialophora psammophila CBS 110553</name>
    <dbReference type="NCBI Taxonomy" id="1182543"/>
    <lineage>
        <taxon>Eukaryota</taxon>
        <taxon>Fungi</taxon>
        <taxon>Dikarya</taxon>
        <taxon>Ascomycota</taxon>
        <taxon>Pezizomycotina</taxon>
        <taxon>Eurotiomycetes</taxon>
        <taxon>Chaetothyriomycetidae</taxon>
        <taxon>Chaetothyriales</taxon>
        <taxon>Herpotrichiellaceae</taxon>
        <taxon>Cladophialophora</taxon>
    </lineage>
</organism>
<dbReference type="RefSeq" id="XP_007740587.1">
    <property type="nucleotide sequence ID" value="XM_007742397.1"/>
</dbReference>
<dbReference type="EMBL" id="AMGX01000002">
    <property type="protein sequence ID" value="EXJ75085.1"/>
    <property type="molecule type" value="Genomic_DNA"/>
</dbReference>
<evidence type="ECO:0000313" key="2">
    <source>
        <dbReference type="Proteomes" id="UP000019471"/>
    </source>
</evidence>
<dbReference type="eggNOG" id="ENOG502S18D">
    <property type="taxonomic scope" value="Eukaryota"/>
</dbReference>
<accession>W9XCP1</accession>
<comment type="caution">
    <text evidence="1">The sequence shown here is derived from an EMBL/GenBank/DDBJ whole genome shotgun (WGS) entry which is preliminary data.</text>
</comment>
<gene>
    <name evidence="1" type="ORF">A1O5_01781</name>
</gene>
<dbReference type="CDD" id="cd17039">
    <property type="entry name" value="Ubl_ubiquitin_like"/>
    <property type="match status" value="1"/>
</dbReference>
<name>W9XCP1_9EURO</name>
<dbReference type="InterPro" id="IPR029071">
    <property type="entry name" value="Ubiquitin-like_domsf"/>
</dbReference>
<protein>
    <submittedName>
        <fullName evidence="1">Uncharacterized protein</fullName>
    </submittedName>
</protein>
<dbReference type="SUPFAM" id="SSF54236">
    <property type="entry name" value="Ubiquitin-like"/>
    <property type="match status" value="1"/>
</dbReference>
<reference evidence="1 2" key="1">
    <citation type="submission" date="2013-03" db="EMBL/GenBank/DDBJ databases">
        <title>The Genome Sequence of Cladophialophora psammophila CBS 110553.</title>
        <authorList>
            <consortium name="The Broad Institute Genomics Platform"/>
            <person name="Cuomo C."/>
            <person name="de Hoog S."/>
            <person name="Gorbushina A."/>
            <person name="Walker B."/>
            <person name="Young S.K."/>
            <person name="Zeng Q."/>
            <person name="Gargeya S."/>
            <person name="Fitzgerald M."/>
            <person name="Haas B."/>
            <person name="Abouelleil A."/>
            <person name="Allen A.W."/>
            <person name="Alvarado L."/>
            <person name="Arachchi H.M."/>
            <person name="Berlin A.M."/>
            <person name="Chapman S.B."/>
            <person name="Gainer-Dewar J."/>
            <person name="Goldberg J."/>
            <person name="Griggs A."/>
            <person name="Gujja S."/>
            <person name="Hansen M."/>
            <person name="Howarth C."/>
            <person name="Imamovic A."/>
            <person name="Ireland A."/>
            <person name="Larimer J."/>
            <person name="McCowan C."/>
            <person name="Murphy C."/>
            <person name="Pearson M."/>
            <person name="Poon T.W."/>
            <person name="Priest M."/>
            <person name="Roberts A."/>
            <person name="Saif S."/>
            <person name="Shea T."/>
            <person name="Sisk P."/>
            <person name="Sykes S."/>
            <person name="Wortman J."/>
            <person name="Nusbaum C."/>
            <person name="Birren B."/>
        </authorList>
    </citation>
    <scope>NUCLEOTIDE SEQUENCE [LARGE SCALE GENOMIC DNA]</scope>
    <source>
        <strain evidence="1 2">CBS 110553</strain>
    </source>
</reference>
<dbReference type="Proteomes" id="UP000019471">
    <property type="component" value="Unassembled WGS sequence"/>
</dbReference>
<dbReference type="OrthoDB" id="428577at2759"/>
<proteinExistence type="predicted"/>
<keyword evidence="2" id="KW-1185">Reference proteome</keyword>
<dbReference type="STRING" id="1182543.W9XCP1"/>
<dbReference type="HOGENOM" id="CLU_1194785_0_0_1"/>
<evidence type="ECO:0000313" key="1">
    <source>
        <dbReference type="EMBL" id="EXJ75085.1"/>
    </source>
</evidence>